<dbReference type="InterPro" id="IPR005130">
    <property type="entry name" value="Ser_deHydtase-like_asu"/>
</dbReference>
<comment type="pathway">
    <text evidence="2">Carbohydrate biosynthesis; gluconeogenesis.</text>
</comment>
<evidence type="ECO:0000256" key="9">
    <source>
        <dbReference type="ARBA" id="ARBA00023004"/>
    </source>
</evidence>
<dbReference type="FunFam" id="3.30.1330.90:FF:000001">
    <property type="entry name" value="L-serine ammonia-lyase 1"/>
    <property type="match status" value="1"/>
</dbReference>
<evidence type="ECO:0000256" key="2">
    <source>
        <dbReference type="ARBA" id="ARBA00004742"/>
    </source>
</evidence>
<dbReference type="EC" id="4.3.1.17" evidence="4 13"/>
<evidence type="ECO:0000256" key="5">
    <source>
        <dbReference type="ARBA" id="ARBA00018995"/>
    </source>
</evidence>
<evidence type="ECO:0000256" key="12">
    <source>
        <dbReference type="ARBA" id="ARBA00049406"/>
    </source>
</evidence>
<evidence type="ECO:0000259" key="15">
    <source>
        <dbReference type="Pfam" id="PF03315"/>
    </source>
</evidence>
<dbReference type="NCBIfam" id="TIGR00720">
    <property type="entry name" value="sda_mono"/>
    <property type="match status" value="1"/>
</dbReference>
<evidence type="ECO:0000313" key="16">
    <source>
        <dbReference type="EMBL" id="ABY23461.1"/>
    </source>
</evidence>
<keyword evidence="11 13" id="KW-0456">Lyase</keyword>
<evidence type="ECO:0000256" key="7">
    <source>
        <dbReference type="ARBA" id="ARBA00022485"/>
    </source>
</evidence>
<dbReference type="STRING" id="288705.RSal33209_1725"/>
<dbReference type="Pfam" id="PF03313">
    <property type="entry name" value="SDH_alpha"/>
    <property type="match status" value="1"/>
</dbReference>
<dbReference type="HOGENOM" id="CLU_022305_0_1_11"/>
<dbReference type="GO" id="GO:0006094">
    <property type="term" value="P:gluconeogenesis"/>
    <property type="evidence" value="ECO:0007669"/>
    <property type="project" value="UniProtKB-KW"/>
</dbReference>
<keyword evidence="17" id="KW-1185">Reference proteome</keyword>
<dbReference type="RefSeq" id="WP_012245133.1">
    <property type="nucleotide sequence ID" value="NC_010168.1"/>
</dbReference>
<dbReference type="KEGG" id="rsa:RSal33209_1725"/>
<dbReference type="InterPro" id="IPR029009">
    <property type="entry name" value="ASB_dom_sf"/>
</dbReference>
<dbReference type="SUPFAM" id="SSF143548">
    <property type="entry name" value="Serine metabolism enzymes domain"/>
    <property type="match status" value="1"/>
</dbReference>
<dbReference type="GO" id="GO:0051539">
    <property type="term" value="F:4 iron, 4 sulfur cluster binding"/>
    <property type="evidence" value="ECO:0007669"/>
    <property type="project" value="UniProtKB-UniRule"/>
</dbReference>
<gene>
    <name evidence="16" type="ordered locus">RSal33209_1725</name>
</gene>
<keyword evidence="9 13" id="KW-0408">Iron</keyword>
<dbReference type="InterPro" id="IPR004644">
    <property type="entry name" value="Fe-S_L-Ser_mono"/>
</dbReference>
<keyword evidence="10 13" id="KW-0411">Iron-sulfur</keyword>
<evidence type="ECO:0000256" key="3">
    <source>
        <dbReference type="ARBA" id="ARBA00008636"/>
    </source>
</evidence>
<dbReference type="GO" id="GO:0046872">
    <property type="term" value="F:metal ion binding"/>
    <property type="evidence" value="ECO:0007669"/>
    <property type="project" value="UniProtKB-KW"/>
</dbReference>
<evidence type="ECO:0000256" key="13">
    <source>
        <dbReference type="RuleBase" id="RU366059"/>
    </source>
</evidence>
<dbReference type="Gene3D" id="3.30.1330.90">
    <property type="entry name" value="D-3-phosphoglycerate dehydrogenase, domain 3"/>
    <property type="match status" value="1"/>
</dbReference>
<sequence length="465" mass="49843">MAIGVFDLFKVGIGPSSSHTVGPMRAAAVFVEELRAQNCLDQVTEIRVDLYGSLAATGRGHGTMTAVLLGLEGHYPDLILPNEVEERLASMESTEKILLGGSFSLPYAANDIILHPLTILDRHTNGMKFEVSNAQGQVLHQATFYSVGGGFIVREGEEDAALAELDETHKGLPLPFRTAAELLEHCGKQGLKISDVMLVNEKDSRSEEEIRDGLKHIWEVMEGCVEASLVREGLLPGGLKVRRRAPDWYERLLKEDKDRDPKYWQEWVNLIALAVNEENASGGRVVTAPTNGAAGIIPAVLYYALNYAPGMEDATQEDKDDVVVKFLLAAGAVGVLYKEQASISGAEVGCQGEVGSASSMAAAGLAEVMGGSPAQVENAAEIAMEHNLGLTCDPIGGLVQVPCIERNAIAAAKAINATKMALWGDGEHRVSLDEVIITMRETGKDMSTKYKETAMGGLAVNVVEC</sequence>
<reference evidence="17" key="1">
    <citation type="journal article" date="2008" name="J. Bacteriol.">
        <title>Genome sequence of the fish pathogen Renibacterium salmoninarum suggests reductive evolution away from an environmental Arthrobacter ancestor.</title>
        <authorList>
            <person name="Wiens G.D."/>
            <person name="Rockey D.D."/>
            <person name="Wu Z."/>
            <person name="Chang J."/>
            <person name="Levy R."/>
            <person name="Crane S."/>
            <person name="Chen D.S."/>
            <person name="Capri G.R."/>
            <person name="Burnett J.R."/>
            <person name="Sudheesh P.S."/>
            <person name="Schipma M.J."/>
            <person name="Burd H."/>
            <person name="Bhattacharyya A."/>
            <person name="Rhodes L.D."/>
            <person name="Kaul R."/>
            <person name="Strom M.S."/>
        </authorList>
    </citation>
    <scope>NUCLEOTIDE SEQUENCE [LARGE SCALE GENOMIC DNA]</scope>
    <source>
        <strain evidence="17">ATCC 33209 / DSM 20767 / JCM 11484 / NBRC 15589 / NCIMB 2235</strain>
    </source>
</reference>
<accession>A9WME8</accession>
<dbReference type="InterPro" id="IPR005131">
    <property type="entry name" value="Ser_deHydtase_bsu"/>
</dbReference>
<dbReference type="PANTHER" id="PTHR30182:SF1">
    <property type="entry name" value="L-SERINE DEHYDRATASE 1"/>
    <property type="match status" value="1"/>
</dbReference>
<evidence type="ECO:0000256" key="11">
    <source>
        <dbReference type="ARBA" id="ARBA00023239"/>
    </source>
</evidence>
<comment type="cofactor">
    <cofactor evidence="1 13">
        <name>[4Fe-4S] cluster</name>
        <dbReference type="ChEBI" id="CHEBI:49883"/>
    </cofactor>
</comment>
<evidence type="ECO:0000256" key="1">
    <source>
        <dbReference type="ARBA" id="ARBA00001966"/>
    </source>
</evidence>
<evidence type="ECO:0000256" key="8">
    <source>
        <dbReference type="ARBA" id="ARBA00022723"/>
    </source>
</evidence>
<dbReference type="GO" id="GO:0003941">
    <property type="term" value="F:L-serine ammonia-lyase activity"/>
    <property type="evidence" value="ECO:0007669"/>
    <property type="project" value="UniProtKB-UniRule"/>
</dbReference>
<evidence type="ECO:0000256" key="4">
    <source>
        <dbReference type="ARBA" id="ARBA00012093"/>
    </source>
</evidence>
<dbReference type="eggNOG" id="COG1760">
    <property type="taxonomic scope" value="Bacteria"/>
</dbReference>
<comment type="similarity">
    <text evidence="3 13">Belongs to the iron-sulfur dependent L-serine dehydratase family.</text>
</comment>
<name>A9WME8_RENSM</name>
<dbReference type="AlphaFoldDB" id="A9WME8"/>
<keyword evidence="7 13" id="KW-0004">4Fe-4S</keyword>
<dbReference type="PANTHER" id="PTHR30182">
    <property type="entry name" value="L-SERINE DEHYDRATASE"/>
    <property type="match status" value="1"/>
</dbReference>
<dbReference type="InterPro" id="IPR051318">
    <property type="entry name" value="Fe-S_L-Ser"/>
</dbReference>
<protein>
    <recommendedName>
        <fullName evidence="5 13">L-serine dehydratase</fullName>
        <ecNumber evidence="4 13">4.3.1.17</ecNumber>
    </recommendedName>
</protein>
<dbReference type="SMR" id="A9WME8"/>
<evidence type="ECO:0000256" key="10">
    <source>
        <dbReference type="ARBA" id="ARBA00023014"/>
    </source>
</evidence>
<comment type="catalytic activity">
    <reaction evidence="12 13">
        <text>L-serine = pyruvate + NH4(+)</text>
        <dbReference type="Rhea" id="RHEA:19169"/>
        <dbReference type="ChEBI" id="CHEBI:15361"/>
        <dbReference type="ChEBI" id="CHEBI:28938"/>
        <dbReference type="ChEBI" id="CHEBI:33384"/>
        <dbReference type="EC" id="4.3.1.17"/>
    </reaction>
</comment>
<proteinExistence type="inferred from homology"/>
<keyword evidence="6 13" id="KW-0312">Gluconeogenesis</keyword>
<feature type="domain" description="Serine dehydratase-like alpha subunit" evidence="14">
    <location>
        <begin position="188"/>
        <end position="459"/>
    </location>
</feature>
<dbReference type="EMBL" id="CP000910">
    <property type="protein sequence ID" value="ABY23461.1"/>
    <property type="molecule type" value="Genomic_DNA"/>
</dbReference>
<organism evidence="16 17">
    <name type="scientific">Renibacterium salmoninarum (strain ATCC 33209 / DSM 20767 / JCM 11484 / NBRC 15589 / NCIMB 2235)</name>
    <dbReference type="NCBI Taxonomy" id="288705"/>
    <lineage>
        <taxon>Bacteria</taxon>
        <taxon>Bacillati</taxon>
        <taxon>Actinomycetota</taxon>
        <taxon>Actinomycetes</taxon>
        <taxon>Micrococcales</taxon>
        <taxon>Micrococcaceae</taxon>
        <taxon>Renibacterium</taxon>
    </lineage>
</organism>
<evidence type="ECO:0000313" key="17">
    <source>
        <dbReference type="Proteomes" id="UP000002007"/>
    </source>
</evidence>
<feature type="domain" description="Serine dehydratase beta chain" evidence="15">
    <location>
        <begin position="5"/>
        <end position="156"/>
    </location>
</feature>
<evidence type="ECO:0000259" key="14">
    <source>
        <dbReference type="Pfam" id="PF03313"/>
    </source>
</evidence>
<dbReference type="Pfam" id="PF03315">
    <property type="entry name" value="SDH_beta"/>
    <property type="match status" value="1"/>
</dbReference>
<dbReference type="Proteomes" id="UP000002007">
    <property type="component" value="Chromosome"/>
</dbReference>
<evidence type="ECO:0000256" key="6">
    <source>
        <dbReference type="ARBA" id="ARBA00022432"/>
    </source>
</evidence>
<keyword evidence="8 13" id="KW-0479">Metal-binding</keyword>